<evidence type="ECO:0000313" key="3">
    <source>
        <dbReference type="Proteomes" id="UP001629113"/>
    </source>
</evidence>
<protein>
    <recommendedName>
        <fullName evidence="1">MOSC domain-containing protein</fullName>
    </recommendedName>
</protein>
<dbReference type="EMBL" id="JBFCZG010000002">
    <property type="protein sequence ID" value="KAL3425418.1"/>
    <property type="molecule type" value="Genomic_DNA"/>
</dbReference>
<feature type="domain" description="MOSC" evidence="1">
    <location>
        <begin position="17"/>
        <end position="180"/>
    </location>
</feature>
<sequence>MSVVSVALSQEHKFSKTSLSSITLLPGLGVKGDCHCGVTDQHSSRLHIKPPPYNLRQVHLIHAELFEEVSRSSDGTKFSVQPGQLGENITTAGIDLLELSTGTKLHFVGDLQAGLDVEHPVVMITGLRNPCSQIDRFQKGLKEKCLLRDSERKITGRKAGVMSIVKVGGEVKNGAIIIVEKPERFKALECV</sequence>
<dbReference type="InterPro" id="IPR005302">
    <property type="entry name" value="MoCF_Sase_C"/>
</dbReference>
<evidence type="ECO:0000259" key="1">
    <source>
        <dbReference type="PROSITE" id="PS51340"/>
    </source>
</evidence>
<dbReference type="InterPro" id="IPR052716">
    <property type="entry name" value="MOSC_domain"/>
</dbReference>
<dbReference type="InterPro" id="IPR011037">
    <property type="entry name" value="Pyrv_Knase-like_insert_dom_sf"/>
</dbReference>
<reference evidence="2 3" key="1">
    <citation type="submission" date="2024-06" db="EMBL/GenBank/DDBJ databases">
        <title>Complete genome of Phlyctema vagabunda strain 19-DSS-EL-015.</title>
        <authorList>
            <person name="Fiorenzani C."/>
        </authorList>
    </citation>
    <scope>NUCLEOTIDE SEQUENCE [LARGE SCALE GENOMIC DNA]</scope>
    <source>
        <strain evidence="2 3">19-DSS-EL-015</strain>
    </source>
</reference>
<dbReference type="Gene3D" id="2.40.33.20">
    <property type="entry name" value="PK beta-barrel domain-like"/>
    <property type="match status" value="1"/>
</dbReference>
<dbReference type="PANTHER" id="PTHR36930:SF1">
    <property type="entry name" value="MOSC DOMAIN-CONTAINING PROTEIN"/>
    <property type="match status" value="1"/>
</dbReference>
<evidence type="ECO:0000313" key="2">
    <source>
        <dbReference type="EMBL" id="KAL3425418.1"/>
    </source>
</evidence>
<proteinExistence type="predicted"/>
<organism evidence="2 3">
    <name type="scientific">Phlyctema vagabunda</name>
    <dbReference type="NCBI Taxonomy" id="108571"/>
    <lineage>
        <taxon>Eukaryota</taxon>
        <taxon>Fungi</taxon>
        <taxon>Dikarya</taxon>
        <taxon>Ascomycota</taxon>
        <taxon>Pezizomycotina</taxon>
        <taxon>Leotiomycetes</taxon>
        <taxon>Helotiales</taxon>
        <taxon>Dermateaceae</taxon>
        <taxon>Phlyctema</taxon>
    </lineage>
</organism>
<dbReference type="Pfam" id="PF03473">
    <property type="entry name" value="MOSC"/>
    <property type="match status" value="1"/>
</dbReference>
<comment type="caution">
    <text evidence="2">The sequence shown here is derived from an EMBL/GenBank/DDBJ whole genome shotgun (WGS) entry which is preliminary data.</text>
</comment>
<accession>A0ABR4PPX7</accession>
<dbReference type="PANTHER" id="PTHR36930">
    <property type="entry name" value="METAL-SULFUR CLUSTER BIOSYNTHESIS PROTEINS YUAD-RELATED"/>
    <property type="match status" value="1"/>
</dbReference>
<dbReference type="PROSITE" id="PS51340">
    <property type="entry name" value="MOSC"/>
    <property type="match status" value="1"/>
</dbReference>
<name>A0ABR4PPX7_9HELO</name>
<keyword evidence="3" id="KW-1185">Reference proteome</keyword>
<gene>
    <name evidence="2" type="ORF">PVAG01_02209</name>
</gene>
<dbReference type="SUPFAM" id="SSF50800">
    <property type="entry name" value="PK beta-barrel domain-like"/>
    <property type="match status" value="1"/>
</dbReference>
<dbReference type="Proteomes" id="UP001629113">
    <property type="component" value="Unassembled WGS sequence"/>
</dbReference>